<protein>
    <submittedName>
        <fullName evidence="11">General secretion pathway protein F</fullName>
    </submittedName>
</protein>
<feature type="transmembrane region" description="Helical" evidence="9">
    <location>
        <begin position="208"/>
        <end position="235"/>
    </location>
</feature>
<accession>A0A379KQC7</accession>
<organism evidence="11 12">
    <name type="scientific">Pseudomonas putida</name>
    <name type="common">Arthrobacter siderocapsulatus</name>
    <dbReference type="NCBI Taxonomy" id="303"/>
    <lineage>
        <taxon>Bacteria</taxon>
        <taxon>Pseudomonadati</taxon>
        <taxon>Pseudomonadota</taxon>
        <taxon>Gammaproteobacteria</taxon>
        <taxon>Pseudomonadales</taxon>
        <taxon>Pseudomonadaceae</taxon>
        <taxon>Pseudomonas</taxon>
    </lineage>
</organism>
<sequence length="399" mass="43411">MPTFSYTALDSEGRKQQGELDASDRDHAARQLQRRGLLILQLRQGSRLLRSGKARSVFQPVELITITQQLTTLLSAGQPLDRALRTVLKNVRRPAAQAVLERVREQVKAGLPLSQALEEHPGSFSPFYTSLVRAGEAGGVLEVTLAQLAGYLEQSHKLRGEVINALIYPAFLVIGVVGSLALLLAYVVPQFVPIFQDLGVPIPLVTRAVLAMGEFVNAWGLACLLTLLGAGWLGLAARRDPRRRIAQDLRLWRNRLFGPLLQRLETARLARTLGTLLSNSVTLLGSLAIGREVSANHALREHVERTTDQVRQGSSLSLALSAEALLPELALQMIEVGEQSGTLGAMLLKVADVYDLEAKRTIDRLLAALVPTLTIVMAVMVAAIMLAIMLPLMSLTSNI</sequence>
<feature type="domain" description="Type II secretion system protein GspF" evidence="10">
    <location>
        <begin position="67"/>
        <end position="189"/>
    </location>
</feature>
<keyword evidence="5 9" id="KW-0812">Transmembrane</keyword>
<keyword evidence="7 9" id="KW-0472">Membrane</keyword>
<dbReference type="PRINTS" id="PR00812">
    <property type="entry name" value="BCTERIALGSPF"/>
</dbReference>
<dbReference type="EMBL" id="UGUY01000001">
    <property type="protein sequence ID" value="SUD70129.1"/>
    <property type="molecule type" value="Genomic_DNA"/>
</dbReference>
<feature type="domain" description="Type II secretion system protein GspF" evidence="10">
    <location>
        <begin position="270"/>
        <end position="391"/>
    </location>
</feature>
<comment type="similarity">
    <text evidence="2">Belongs to the GSP F family.</text>
</comment>
<evidence type="ECO:0000256" key="3">
    <source>
        <dbReference type="ARBA" id="ARBA00022475"/>
    </source>
</evidence>
<dbReference type="InterPro" id="IPR003004">
    <property type="entry name" value="GspF/PilC"/>
</dbReference>
<evidence type="ECO:0000313" key="12">
    <source>
        <dbReference type="Proteomes" id="UP000254602"/>
    </source>
</evidence>
<evidence type="ECO:0000256" key="1">
    <source>
        <dbReference type="ARBA" id="ARBA00004429"/>
    </source>
</evidence>
<keyword evidence="4" id="KW-0997">Cell inner membrane</keyword>
<dbReference type="PANTHER" id="PTHR30012:SF7">
    <property type="entry name" value="PROTEIN TRANSPORT PROTEIN HOFC HOMOLOG"/>
    <property type="match status" value="1"/>
</dbReference>
<evidence type="ECO:0000256" key="7">
    <source>
        <dbReference type="ARBA" id="ARBA00023136"/>
    </source>
</evidence>
<dbReference type="Gene3D" id="1.20.81.30">
    <property type="entry name" value="Type II secretion system (T2SS), domain F"/>
    <property type="match status" value="2"/>
</dbReference>
<dbReference type="Proteomes" id="UP000254602">
    <property type="component" value="Unassembled WGS sequence"/>
</dbReference>
<evidence type="ECO:0000256" key="5">
    <source>
        <dbReference type="ARBA" id="ARBA00022692"/>
    </source>
</evidence>
<dbReference type="Pfam" id="PF00482">
    <property type="entry name" value="T2SSF"/>
    <property type="match status" value="2"/>
</dbReference>
<dbReference type="GO" id="GO:0015628">
    <property type="term" value="P:protein secretion by the type II secretion system"/>
    <property type="evidence" value="ECO:0007669"/>
    <property type="project" value="TreeGrafter"/>
</dbReference>
<dbReference type="FunFam" id="1.20.81.30:FF:000001">
    <property type="entry name" value="Type II secretion system protein F"/>
    <property type="match status" value="2"/>
</dbReference>
<dbReference type="GO" id="GO:0005886">
    <property type="term" value="C:plasma membrane"/>
    <property type="evidence" value="ECO:0007669"/>
    <property type="project" value="UniProtKB-SubCell"/>
</dbReference>
<evidence type="ECO:0000256" key="8">
    <source>
        <dbReference type="SAM" id="MobiDB-lite"/>
    </source>
</evidence>
<dbReference type="PANTHER" id="PTHR30012">
    <property type="entry name" value="GENERAL SECRETION PATHWAY PROTEIN"/>
    <property type="match status" value="1"/>
</dbReference>
<keyword evidence="3" id="KW-1003">Cell membrane</keyword>
<name>A0A379KQC7_PSEPU</name>
<evidence type="ECO:0000256" key="9">
    <source>
        <dbReference type="SAM" id="Phobius"/>
    </source>
</evidence>
<proteinExistence type="inferred from homology"/>
<gene>
    <name evidence="11" type="primary">epsF_2</name>
    <name evidence="11" type="ORF">NCTC7914_04279</name>
</gene>
<comment type="subcellular location">
    <subcellularLocation>
        <location evidence="1">Cell inner membrane</location>
        <topology evidence="1">Multi-pass membrane protein</topology>
    </subcellularLocation>
</comment>
<dbReference type="AlphaFoldDB" id="A0A379KQC7"/>
<dbReference type="InterPro" id="IPR018076">
    <property type="entry name" value="T2SS_GspF_dom"/>
</dbReference>
<dbReference type="RefSeq" id="WP_115275565.1">
    <property type="nucleotide sequence ID" value="NZ_UGUY01000001.1"/>
</dbReference>
<feature type="compositionally biased region" description="Basic and acidic residues" evidence="8">
    <location>
        <begin position="11"/>
        <end position="27"/>
    </location>
</feature>
<evidence type="ECO:0000256" key="6">
    <source>
        <dbReference type="ARBA" id="ARBA00022989"/>
    </source>
</evidence>
<evidence type="ECO:0000313" key="11">
    <source>
        <dbReference type="EMBL" id="SUD70129.1"/>
    </source>
</evidence>
<reference evidence="11 12" key="1">
    <citation type="submission" date="2018-06" db="EMBL/GenBank/DDBJ databases">
        <authorList>
            <consortium name="Pathogen Informatics"/>
            <person name="Doyle S."/>
        </authorList>
    </citation>
    <scope>NUCLEOTIDE SEQUENCE [LARGE SCALE GENOMIC DNA]</scope>
    <source>
        <strain evidence="11 12">NCTC7914</strain>
    </source>
</reference>
<dbReference type="InterPro" id="IPR042094">
    <property type="entry name" value="T2SS_GspF_sf"/>
</dbReference>
<evidence type="ECO:0000259" key="10">
    <source>
        <dbReference type="Pfam" id="PF00482"/>
    </source>
</evidence>
<feature type="region of interest" description="Disordered" evidence="8">
    <location>
        <begin position="1"/>
        <end position="27"/>
    </location>
</feature>
<evidence type="ECO:0000256" key="4">
    <source>
        <dbReference type="ARBA" id="ARBA00022519"/>
    </source>
</evidence>
<feature type="transmembrane region" description="Helical" evidence="9">
    <location>
        <begin position="165"/>
        <end position="188"/>
    </location>
</feature>
<evidence type="ECO:0000256" key="2">
    <source>
        <dbReference type="ARBA" id="ARBA00005745"/>
    </source>
</evidence>
<keyword evidence="6 9" id="KW-1133">Transmembrane helix</keyword>
<feature type="transmembrane region" description="Helical" evidence="9">
    <location>
        <begin position="365"/>
        <end position="390"/>
    </location>
</feature>